<dbReference type="AlphaFoldDB" id="A0A6G1H1R2"/>
<dbReference type="Proteomes" id="UP000800041">
    <property type="component" value="Unassembled WGS sequence"/>
</dbReference>
<accession>A0A6G1H1R2</accession>
<protein>
    <submittedName>
        <fullName evidence="1">Uncharacterized protein</fullName>
    </submittedName>
</protein>
<organism evidence="1 2">
    <name type="scientific">Aulographum hederae CBS 113979</name>
    <dbReference type="NCBI Taxonomy" id="1176131"/>
    <lineage>
        <taxon>Eukaryota</taxon>
        <taxon>Fungi</taxon>
        <taxon>Dikarya</taxon>
        <taxon>Ascomycota</taxon>
        <taxon>Pezizomycotina</taxon>
        <taxon>Dothideomycetes</taxon>
        <taxon>Pleosporomycetidae</taxon>
        <taxon>Aulographales</taxon>
        <taxon>Aulographaceae</taxon>
    </lineage>
</organism>
<gene>
    <name evidence="1" type="ORF">K402DRAFT_52490</name>
</gene>
<reference evidence="1" key="1">
    <citation type="journal article" date="2020" name="Stud. Mycol.">
        <title>101 Dothideomycetes genomes: a test case for predicting lifestyles and emergence of pathogens.</title>
        <authorList>
            <person name="Haridas S."/>
            <person name="Albert R."/>
            <person name="Binder M."/>
            <person name="Bloem J."/>
            <person name="Labutti K."/>
            <person name="Salamov A."/>
            <person name="Andreopoulos B."/>
            <person name="Baker S."/>
            <person name="Barry K."/>
            <person name="Bills G."/>
            <person name="Bluhm B."/>
            <person name="Cannon C."/>
            <person name="Castanera R."/>
            <person name="Culley D."/>
            <person name="Daum C."/>
            <person name="Ezra D."/>
            <person name="Gonzalez J."/>
            <person name="Henrissat B."/>
            <person name="Kuo A."/>
            <person name="Liang C."/>
            <person name="Lipzen A."/>
            <person name="Lutzoni F."/>
            <person name="Magnuson J."/>
            <person name="Mondo S."/>
            <person name="Nolan M."/>
            <person name="Ohm R."/>
            <person name="Pangilinan J."/>
            <person name="Park H.-J."/>
            <person name="Ramirez L."/>
            <person name="Alfaro M."/>
            <person name="Sun H."/>
            <person name="Tritt A."/>
            <person name="Yoshinaga Y."/>
            <person name="Zwiers L.-H."/>
            <person name="Turgeon B."/>
            <person name="Goodwin S."/>
            <person name="Spatafora J."/>
            <person name="Crous P."/>
            <person name="Grigoriev I."/>
        </authorList>
    </citation>
    <scope>NUCLEOTIDE SEQUENCE</scope>
    <source>
        <strain evidence="1">CBS 113979</strain>
    </source>
</reference>
<proteinExistence type="predicted"/>
<dbReference type="EMBL" id="ML977153">
    <property type="protein sequence ID" value="KAF1987163.1"/>
    <property type="molecule type" value="Genomic_DNA"/>
</dbReference>
<evidence type="ECO:0000313" key="2">
    <source>
        <dbReference type="Proteomes" id="UP000800041"/>
    </source>
</evidence>
<sequence>MSFGGLLEALSDGARGAQGLVRALVERRDAGYERAGRIEKAGYVGPMSISRDWEEVGWARLKASFSNEGLGSSCEKLEPRLSTKGVQDRAGRLKKISRMAAPGLHLCMCLLQFPSTAFKSVCRPYIVLLSLVSAALFPSRKGVGRGLGLEVFAPPLQPT</sequence>
<evidence type="ECO:0000313" key="1">
    <source>
        <dbReference type="EMBL" id="KAF1987163.1"/>
    </source>
</evidence>
<keyword evidence="2" id="KW-1185">Reference proteome</keyword>
<name>A0A6G1H1R2_9PEZI</name>